<organism evidence="1 2">
    <name type="scientific">Trapa incisa</name>
    <dbReference type="NCBI Taxonomy" id="236973"/>
    <lineage>
        <taxon>Eukaryota</taxon>
        <taxon>Viridiplantae</taxon>
        <taxon>Streptophyta</taxon>
        <taxon>Embryophyta</taxon>
        <taxon>Tracheophyta</taxon>
        <taxon>Spermatophyta</taxon>
        <taxon>Magnoliopsida</taxon>
        <taxon>eudicotyledons</taxon>
        <taxon>Gunneridae</taxon>
        <taxon>Pentapetalae</taxon>
        <taxon>rosids</taxon>
        <taxon>malvids</taxon>
        <taxon>Myrtales</taxon>
        <taxon>Lythraceae</taxon>
        <taxon>Trapa</taxon>
    </lineage>
</organism>
<sequence>MTMTEQALEKVHLRGRAPQIVPSFSGSEPELDAEKLGVASDLRDFVKGFTARTFQSFPIQGSRLSLRCEKKYIEEARLKAEEQAKENKQDTAYSCRGPKIPTDWKCHQQ</sequence>
<protein>
    <submittedName>
        <fullName evidence="1">Uncharacterized protein</fullName>
    </submittedName>
</protein>
<dbReference type="EMBL" id="JAXIOK010000008">
    <property type="protein sequence ID" value="KAK4763883.1"/>
    <property type="molecule type" value="Genomic_DNA"/>
</dbReference>
<proteinExistence type="predicted"/>
<dbReference type="Proteomes" id="UP001345219">
    <property type="component" value="Chromosome 11"/>
</dbReference>
<keyword evidence="2" id="KW-1185">Reference proteome</keyword>
<dbReference type="AlphaFoldDB" id="A0AAN7KG51"/>
<reference evidence="1 2" key="1">
    <citation type="journal article" date="2023" name="Hortic Res">
        <title>Pangenome of water caltrop reveals structural variations and asymmetric subgenome divergence after allopolyploidization.</title>
        <authorList>
            <person name="Zhang X."/>
            <person name="Chen Y."/>
            <person name="Wang L."/>
            <person name="Yuan Y."/>
            <person name="Fang M."/>
            <person name="Shi L."/>
            <person name="Lu R."/>
            <person name="Comes H.P."/>
            <person name="Ma Y."/>
            <person name="Chen Y."/>
            <person name="Huang G."/>
            <person name="Zhou Y."/>
            <person name="Zheng Z."/>
            <person name="Qiu Y."/>
        </authorList>
    </citation>
    <scope>NUCLEOTIDE SEQUENCE [LARGE SCALE GENOMIC DNA]</scope>
    <source>
        <tissue evidence="1">Roots</tissue>
    </source>
</reference>
<evidence type="ECO:0000313" key="1">
    <source>
        <dbReference type="EMBL" id="KAK4763883.1"/>
    </source>
</evidence>
<evidence type="ECO:0000313" key="2">
    <source>
        <dbReference type="Proteomes" id="UP001345219"/>
    </source>
</evidence>
<gene>
    <name evidence="1" type="ORF">SAY87_013321</name>
</gene>
<comment type="caution">
    <text evidence="1">The sequence shown here is derived from an EMBL/GenBank/DDBJ whole genome shotgun (WGS) entry which is preliminary data.</text>
</comment>
<name>A0AAN7KG51_9MYRT</name>
<accession>A0AAN7KG51</accession>